<dbReference type="PANTHER" id="PTHR43452:SF30">
    <property type="entry name" value="PYRUVATE DECARBOXYLASE ISOZYME 1-RELATED"/>
    <property type="match status" value="1"/>
</dbReference>
<dbReference type="Pfam" id="PF02776">
    <property type="entry name" value="TPP_enzyme_N"/>
    <property type="match status" value="1"/>
</dbReference>
<evidence type="ECO:0000256" key="5">
    <source>
        <dbReference type="ARBA" id="ARBA00022793"/>
    </source>
</evidence>
<feature type="binding site" evidence="10">
    <location>
        <position position="474"/>
    </location>
    <ligand>
        <name>Mg(2+)</name>
        <dbReference type="ChEBI" id="CHEBI:18420"/>
    </ligand>
</feature>
<dbReference type="GO" id="GO:0000287">
    <property type="term" value="F:magnesium ion binding"/>
    <property type="evidence" value="ECO:0007669"/>
    <property type="project" value="InterPro"/>
</dbReference>
<dbReference type="GO" id="GO:0004737">
    <property type="term" value="F:pyruvate decarboxylase activity"/>
    <property type="evidence" value="ECO:0007669"/>
    <property type="project" value="TreeGrafter"/>
</dbReference>
<comment type="cofactor">
    <cofactor evidence="2">
        <name>thiamine diphosphate</name>
        <dbReference type="ChEBI" id="CHEBI:58937"/>
    </cofactor>
</comment>
<dbReference type="CDD" id="cd07038">
    <property type="entry name" value="TPP_PYR_PDC_IPDC_like"/>
    <property type="match status" value="1"/>
</dbReference>
<dbReference type="InterPro" id="IPR029035">
    <property type="entry name" value="DHS-like_NAD/FAD-binding_dom"/>
</dbReference>
<keyword evidence="8" id="KW-0456">Lyase</keyword>
<evidence type="ECO:0000256" key="1">
    <source>
        <dbReference type="ARBA" id="ARBA00001920"/>
    </source>
</evidence>
<dbReference type="EMBL" id="JXMS01000004">
    <property type="protein sequence ID" value="OBQ55743.1"/>
    <property type="molecule type" value="Genomic_DNA"/>
</dbReference>
<evidence type="ECO:0000256" key="7">
    <source>
        <dbReference type="ARBA" id="ARBA00023052"/>
    </source>
</evidence>
<dbReference type="InterPro" id="IPR012001">
    <property type="entry name" value="Thiamin_PyroP_enz_TPP-bd_dom"/>
</dbReference>
<comment type="similarity">
    <text evidence="3 11">Belongs to the TPP enzyme family.</text>
</comment>
<keyword evidence="6 10" id="KW-0460">Magnesium</keyword>
<dbReference type="InterPro" id="IPR011766">
    <property type="entry name" value="TPP_enzyme_TPP-bd"/>
</dbReference>
<dbReference type="Gene3D" id="3.40.50.1220">
    <property type="entry name" value="TPP-binding domain"/>
    <property type="match status" value="1"/>
</dbReference>
<dbReference type="Proteomes" id="UP000091979">
    <property type="component" value="Unassembled WGS sequence"/>
</dbReference>
<comment type="cofactor">
    <cofactor evidence="1">
        <name>a metal cation</name>
        <dbReference type="ChEBI" id="CHEBI:25213"/>
    </cofactor>
</comment>
<keyword evidence="7 11" id="KW-0786">Thiamine pyrophosphate</keyword>
<reference evidence="15 16" key="1">
    <citation type="submission" date="2015-01" db="EMBL/GenBank/DDBJ databases">
        <title>Desulfovibrio sp. JC271 draft genome sequence.</title>
        <authorList>
            <person name="Shivani Y."/>
            <person name="Subhash Y."/>
            <person name="Sasikala C."/>
            <person name="Ramana C.V."/>
        </authorList>
    </citation>
    <scope>NUCLEOTIDE SEQUENCE [LARGE SCALE GENOMIC DNA]</scope>
    <source>
        <strain evidence="15 16">JC271</strain>
    </source>
</reference>
<dbReference type="Gene3D" id="3.40.50.970">
    <property type="match status" value="2"/>
</dbReference>
<dbReference type="InterPro" id="IPR029061">
    <property type="entry name" value="THDP-binding"/>
</dbReference>
<dbReference type="InterPro" id="IPR047213">
    <property type="entry name" value="TPP_PYR_PDC_IPDC-like"/>
</dbReference>
<dbReference type="SUPFAM" id="SSF52467">
    <property type="entry name" value="DHS-like NAD/FAD-binding domain"/>
    <property type="match status" value="1"/>
</dbReference>
<feature type="binding site" evidence="9">
    <location>
        <position position="158"/>
    </location>
    <ligand>
        <name>pyruvate</name>
        <dbReference type="ChEBI" id="CHEBI:15361"/>
        <label>2</label>
        <note>allosteric activator</note>
    </ligand>
</feature>
<dbReference type="AlphaFoldDB" id="A0A1B7XJR5"/>
<evidence type="ECO:0000259" key="14">
    <source>
        <dbReference type="Pfam" id="PF02776"/>
    </source>
</evidence>
<dbReference type="RefSeq" id="WP_066852751.1">
    <property type="nucleotide sequence ID" value="NZ_JXMS01000004.1"/>
</dbReference>
<organism evidence="15 16">
    <name type="scientific">Halodesulfovibrio spirochaetisodalis</name>
    <dbReference type="NCBI Taxonomy" id="1560234"/>
    <lineage>
        <taxon>Bacteria</taxon>
        <taxon>Pseudomonadati</taxon>
        <taxon>Thermodesulfobacteriota</taxon>
        <taxon>Desulfovibrionia</taxon>
        <taxon>Desulfovibrionales</taxon>
        <taxon>Desulfovibrionaceae</taxon>
        <taxon>Halodesulfovibrio</taxon>
    </lineage>
</organism>
<evidence type="ECO:0000256" key="4">
    <source>
        <dbReference type="ARBA" id="ARBA00022723"/>
    </source>
</evidence>
<evidence type="ECO:0008006" key="17">
    <source>
        <dbReference type="Google" id="ProtNLM"/>
    </source>
</evidence>
<dbReference type="InterPro" id="IPR012110">
    <property type="entry name" value="PDC/IPDC-like"/>
</dbReference>
<dbReference type="GO" id="GO:0005829">
    <property type="term" value="C:cytosol"/>
    <property type="evidence" value="ECO:0007669"/>
    <property type="project" value="TreeGrafter"/>
</dbReference>
<dbReference type="OrthoDB" id="2254214at2"/>
<dbReference type="SUPFAM" id="SSF52518">
    <property type="entry name" value="Thiamin diphosphate-binding fold (THDP-binding)"/>
    <property type="match status" value="2"/>
</dbReference>
<dbReference type="GO" id="GO:0000949">
    <property type="term" value="P:aromatic amino acid family catabolic process to alcohol via Ehrlich pathway"/>
    <property type="evidence" value="ECO:0007669"/>
    <property type="project" value="TreeGrafter"/>
</dbReference>
<evidence type="ECO:0000256" key="3">
    <source>
        <dbReference type="ARBA" id="ARBA00007812"/>
    </source>
</evidence>
<evidence type="ECO:0000256" key="11">
    <source>
        <dbReference type="RuleBase" id="RU362132"/>
    </source>
</evidence>
<keyword evidence="16" id="KW-1185">Reference proteome</keyword>
<feature type="binding site" evidence="9">
    <location>
        <position position="478"/>
    </location>
    <ligand>
        <name>pyruvate</name>
        <dbReference type="ChEBI" id="CHEBI:15361"/>
        <label>1</label>
        <note>substrate; ligand shared between two neighboring subunits</note>
    </ligand>
</feature>
<feature type="domain" description="Thiamine pyrophosphate enzyme TPP-binding" evidence="13">
    <location>
        <begin position="404"/>
        <end position="529"/>
    </location>
</feature>
<feature type="binding site" evidence="10">
    <location>
        <position position="445"/>
    </location>
    <ligand>
        <name>Mg(2+)</name>
        <dbReference type="ChEBI" id="CHEBI:18420"/>
    </ligand>
</feature>
<evidence type="ECO:0000259" key="12">
    <source>
        <dbReference type="Pfam" id="PF00205"/>
    </source>
</evidence>
<comment type="cofactor">
    <cofactor evidence="10">
        <name>Mg(2+)</name>
        <dbReference type="ChEBI" id="CHEBI:18420"/>
    </cofactor>
    <text evidence="10">Binds 1 Mg(2+) per subunit.</text>
</comment>
<evidence type="ECO:0000259" key="13">
    <source>
        <dbReference type="Pfam" id="PF02775"/>
    </source>
</evidence>
<proteinExistence type="inferred from homology"/>
<evidence type="ECO:0000313" key="15">
    <source>
        <dbReference type="EMBL" id="OBQ55743.1"/>
    </source>
</evidence>
<evidence type="ECO:0000256" key="6">
    <source>
        <dbReference type="ARBA" id="ARBA00022842"/>
    </source>
</evidence>
<name>A0A1B7XJR5_9BACT</name>
<dbReference type="PATRIC" id="fig|1560234.3.peg.2619"/>
<feature type="domain" description="Thiamine pyrophosphate enzyme N-terminal TPP-binding" evidence="14">
    <location>
        <begin position="4"/>
        <end position="108"/>
    </location>
</feature>
<dbReference type="PANTHER" id="PTHR43452">
    <property type="entry name" value="PYRUVATE DECARBOXYLASE"/>
    <property type="match status" value="1"/>
</dbReference>
<dbReference type="PIRSF" id="PIRSF036565">
    <property type="entry name" value="Pyruvt_ip_decrb"/>
    <property type="match status" value="1"/>
</dbReference>
<evidence type="ECO:0000313" key="16">
    <source>
        <dbReference type="Proteomes" id="UP000091979"/>
    </source>
</evidence>
<comment type="caution">
    <text evidence="15">The sequence shown here is derived from an EMBL/GenBank/DDBJ whole genome shotgun (WGS) entry which is preliminary data.</text>
</comment>
<feature type="binding site" evidence="10">
    <location>
        <position position="472"/>
    </location>
    <ligand>
        <name>Mg(2+)</name>
        <dbReference type="ChEBI" id="CHEBI:18420"/>
    </ligand>
</feature>
<feature type="binding site" evidence="9">
    <location>
        <position position="27"/>
    </location>
    <ligand>
        <name>pyruvate</name>
        <dbReference type="ChEBI" id="CHEBI:15361"/>
        <label>1</label>
        <note>substrate; ligand shared between two neighboring subunits</note>
    </ligand>
</feature>
<evidence type="ECO:0000256" key="8">
    <source>
        <dbReference type="ARBA" id="ARBA00023239"/>
    </source>
</evidence>
<accession>A0A1B7XJR5</accession>
<dbReference type="Pfam" id="PF00205">
    <property type="entry name" value="TPP_enzyme_M"/>
    <property type="match status" value="1"/>
</dbReference>
<gene>
    <name evidence="15" type="ORF">SP90_03765</name>
</gene>
<evidence type="ECO:0000256" key="9">
    <source>
        <dbReference type="PIRSR" id="PIRSR036565-1"/>
    </source>
</evidence>
<feature type="domain" description="Thiamine pyrophosphate enzyme central" evidence="12">
    <location>
        <begin position="201"/>
        <end position="324"/>
    </location>
</feature>
<protein>
    <recommendedName>
        <fullName evidence="17">Preprotein translocase subunit Tim44</fullName>
    </recommendedName>
</protein>
<evidence type="ECO:0000256" key="2">
    <source>
        <dbReference type="ARBA" id="ARBA00001964"/>
    </source>
</evidence>
<keyword evidence="5" id="KW-0210">Decarboxylase</keyword>
<dbReference type="STRING" id="1560234.SP90_03765"/>
<dbReference type="GO" id="GO:0030976">
    <property type="term" value="F:thiamine pyrophosphate binding"/>
    <property type="evidence" value="ECO:0007669"/>
    <property type="project" value="InterPro"/>
</dbReference>
<evidence type="ECO:0000256" key="10">
    <source>
        <dbReference type="PIRSR" id="PIRSR036565-2"/>
    </source>
</evidence>
<dbReference type="InterPro" id="IPR012000">
    <property type="entry name" value="Thiamin_PyroP_enz_cen_dom"/>
</dbReference>
<feature type="binding site" evidence="9">
    <location>
        <position position="117"/>
    </location>
    <ligand>
        <name>pyruvate</name>
        <dbReference type="ChEBI" id="CHEBI:15361"/>
        <label>1</label>
        <note>substrate; ligand shared between two neighboring subunits</note>
    </ligand>
</feature>
<dbReference type="Pfam" id="PF02775">
    <property type="entry name" value="TPP_enzyme_C"/>
    <property type="match status" value="1"/>
</dbReference>
<sequence>MKITISEYLLRRLKERDVNVLFGIPGDYVLPFFNNLLDGNHGVRHIGTCNELNAAYCADGYAKLSGFGAAAVTFGPGSLNTSNAVAGAYADDTPILIIAGAPAVQIMRTPTHRLLHHAIDTNFSANIDIFSPITCVSKQLLHIDTAPSEIDDVIRTCYQTKKPAYLEIPYDLQTALVDPPTAPIDLMLFQSSEQELTAAVENTLELINNASSRAVITGHLLRRENCITEGIEIVENIGATTATTFCGKLPDFEEHPHSVGVYTGAMSQTFTKEKIEGADLLLNLGRTNNEFDTGIFTTKTGKEQDVIHVHHDHVIINDQHFANVYLRDFIPALAEESRTITPVPVSVPFDTKRFAFQRSEAFVPTGNNLTIDRLFVQFANFLQEGDIVFGDTGGYINSSQTEFPANSEVFGCGNWASLGSGFGMFVGGTLAPQARSRRRICITGDGGFQMTAQELSTLIREKTDSIIIVLDNAGYGAERAIYPDKFRSYNDIQVWNYELLPEAFGGIKGVDCMSYVARTEKELADVFSNLDTPKGVHLIRIHLAPNDSATFNLQFSQSLRH</sequence>
<keyword evidence="4 10" id="KW-0479">Metal-binding</keyword>